<protein>
    <submittedName>
        <fullName evidence="1">Uncharacterized protein</fullName>
    </submittedName>
</protein>
<sequence>MKKVTCINDKNQPTGACVVKGREYEVETEYVNALDQRVYIIVGVPNDGTTKFGMRWVGYDALRFTENESVSTSISEYSFALN</sequence>
<reference evidence="1" key="1">
    <citation type="submission" date="2020-05" db="EMBL/GenBank/DDBJ databases">
        <authorList>
            <person name="Chiriac C."/>
            <person name="Salcher M."/>
            <person name="Ghai R."/>
            <person name="Kavagutti S V."/>
        </authorList>
    </citation>
    <scope>NUCLEOTIDE SEQUENCE</scope>
</reference>
<gene>
    <name evidence="2" type="ORF">UFOVP1247_279</name>
    <name evidence="1" type="ORF">UFOVP970_319</name>
</gene>
<accession>A0A6J5Q2Q5</accession>
<evidence type="ECO:0000313" key="2">
    <source>
        <dbReference type="EMBL" id="CAB4193908.1"/>
    </source>
</evidence>
<dbReference type="EMBL" id="LR797195">
    <property type="protein sequence ID" value="CAB4193908.1"/>
    <property type="molecule type" value="Genomic_DNA"/>
</dbReference>
<dbReference type="EMBL" id="LR796916">
    <property type="protein sequence ID" value="CAB4175685.1"/>
    <property type="molecule type" value="Genomic_DNA"/>
</dbReference>
<organism evidence="1">
    <name type="scientific">uncultured Caudovirales phage</name>
    <dbReference type="NCBI Taxonomy" id="2100421"/>
    <lineage>
        <taxon>Viruses</taxon>
        <taxon>Duplodnaviria</taxon>
        <taxon>Heunggongvirae</taxon>
        <taxon>Uroviricota</taxon>
        <taxon>Caudoviricetes</taxon>
        <taxon>Peduoviridae</taxon>
        <taxon>Maltschvirus</taxon>
        <taxon>Maltschvirus maltsch</taxon>
    </lineage>
</organism>
<proteinExistence type="predicted"/>
<name>A0A6J5Q2Q5_9CAUD</name>
<evidence type="ECO:0000313" key="1">
    <source>
        <dbReference type="EMBL" id="CAB4175685.1"/>
    </source>
</evidence>